<dbReference type="GO" id="GO:0006355">
    <property type="term" value="P:regulation of DNA-templated transcription"/>
    <property type="evidence" value="ECO:0007669"/>
    <property type="project" value="InterPro"/>
</dbReference>
<dbReference type="OrthoDB" id="6452at10239"/>
<accession>A0A0K0WSM5</accession>
<keyword evidence="2" id="KW-1185">Reference proteome</keyword>
<sequence>METEQELSYTFAYSQDVLYRIKDWIDANVSLDAEYVEIVDVNDVRTRIPGETIKKQLIDSSRVVVVVENNLVPMIKRECNEYVYTKSSDQIKRLCKTRVYKTLDGVEIKFEHVYYEHNVGDVLDPLIAAKQITLHNLLQPDNYIDVTSNLHLGSDEILANCRLEFEFKGQLSGACALKAATFVNNIESNILGDVVLRPFIAHTSVFNEICYRTFVDEKVFGETVNDVKMWALKLDGMRGKAYIINGAQIYIQLDDMQMFSGVLNKNETELKQKNFSPKNSKINSVSLPFCHNRIVGVQVEYVAATQRFYITDVLCVFRYTYNNRNQYDVGTPVGVEVFDAIHFISTQENRVWQFNTLYTLCFQKFYTNFANVNKDLECHDGYVGVTVNGGLIKLKPHKTYEMKYNSVQNQFVCSFGNFVNEFEQQQQQSFSDNCVYEVMIVKENVVRVIKKRPDRLMHN</sequence>
<gene>
    <name evidence="1" type="ORF">clas80</name>
</gene>
<evidence type="ECO:0000313" key="1">
    <source>
        <dbReference type="EMBL" id="AKS25423.1"/>
    </source>
</evidence>
<proteinExistence type="predicted"/>
<reference evidence="1 2" key="1">
    <citation type="journal article" date="2015" name="PLoS ONE">
        <title>The Complete Genome of a New Betabaculovirus from Clostera anastomosis.</title>
        <authorList>
            <person name="Yin F."/>
            <person name="Zhu Z."/>
            <person name="Liu X."/>
            <person name="Hou D."/>
            <person name="Wang J."/>
            <person name="Zhang L."/>
            <person name="Wang M."/>
            <person name="Kou Z."/>
            <person name="Wang H."/>
            <person name="Deng F."/>
            <person name="Hu Z."/>
        </authorList>
    </citation>
    <scope>NUCLEOTIDE SEQUENCE [LARGE SCALE GENOMIC DNA]</scope>
    <source>
        <strain evidence="1 2">ClasGV-B</strain>
    </source>
</reference>
<dbReference type="Pfam" id="PF05098">
    <property type="entry name" value="LEF-4"/>
    <property type="match status" value="1"/>
</dbReference>
<evidence type="ECO:0000313" key="2">
    <source>
        <dbReference type="Proteomes" id="UP000232791"/>
    </source>
</evidence>
<name>A0A0K0WSM5_9BBAC</name>
<organism evidence="1 2">
    <name type="scientific">Clostera anastomosis granulovirus B</name>
    <dbReference type="NCBI Taxonomy" id="1986290"/>
    <lineage>
        <taxon>Viruses</taxon>
        <taxon>Viruses incertae sedis</taxon>
        <taxon>Naldaviricetes</taxon>
        <taxon>Lefavirales</taxon>
        <taxon>Baculoviridae</taxon>
        <taxon>Betabaculovirus</taxon>
        <taxon>Betabaculovirus alterclanastomosis</taxon>
    </lineage>
</organism>
<dbReference type="Proteomes" id="UP000232791">
    <property type="component" value="Segment"/>
</dbReference>
<dbReference type="EMBL" id="KR091910">
    <property type="protein sequence ID" value="AKS25423.1"/>
    <property type="molecule type" value="Genomic_DNA"/>
</dbReference>
<dbReference type="InterPro" id="IPR007790">
    <property type="entry name" value="LEF-4"/>
</dbReference>
<protein>
    <submittedName>
        <fullName evidence="1">Lef-4</fullName>
    </submittedName>
</protein>